<protein>
    <submittedName>
        <fullName evidence="4">GNAT family N-acetyltransferase</fullName>
    </submittedName>
</protein>
<organism evidence="4 5">
    <name type="scientific">Heyndrickxia acidicola</name>
    <dbReference type="NCBI Taxonomy" id="209389"/>
    <lineage>
        <taxon>Bacteria</taxon>
        <taxon>Bacillati</taxon>
        <taxon>Bacillota</taxon>
        <taxon>Bacilli</taxon>
        <taxon>Bacillales</taxon>
        <taxon>Bacillaceae</taxon>
        <taxon>Heyndrickxia</taxon>
    </lineage>
</organism>
<dbReference type="Gene3D" id="3.40.630.30">
    <property type="match status" value="1"/>
</dbReference>
<comment type="caution">
    <text evidence="4">The sequence shown here is derived from an EMBL/GenBank/DDBJ whole genome shotgun (WGS) entry which is preliminary data.</text>
</comment>
<keyword evidence="1" id="KW-0808">Transferase</keyword>
<evidence type="ECO:0000313" key="4">
    <source>
        <dbReference type="EMBL" id="MED1205748.1"/>
    </source>
</evidence>
<dbReference type="RefSeq" id="WP_066264179.1">
    <property type="nucleotide sequence ID" value="NZ_JARMAB010000040.1"/>
</dbReference>
<dbReference type="PROSITE" id="PS51186">
    <property type="entry name" value="GNAT"/>
    <property type="match status" value="1"/>
</dbReference>
<keyword evidence="2" id="KW-0012">Acyltransferase</keyword>
<name>A0ABU6MM35_9BACI</name>
<dbReference type="EMBL" id="JARMAB010000040">
    <property type="protein sequence ID" value="MED1205748.1"/>
    <property type="molecule type" value="Genomic_DNA"/>
</dbReference>
<dbReference type="CDD" id="cd04301">
    <property type="entry name" value="NAT_SF"/>
    <property type="match status" value="1"/>
</dbReference>
<evidence type="ECO:0000313" key="5">
    <source>
        <dbReference type="Proteomes" id="UP001341444"/>
    </source>
</evidence>
<feature type="domain" description="N-acetyltransferase" evidence="3">
    <location>
        <begin position="1"/>
        <end position="166"/>
    </location>
</feature>
<dbReference type="Proteomes" id="UP001341444">
    <property type="component" value="Unassembled WGS sequence"/>
</dbReference>
<evidence type="ECO:0000256" key="1">
    <source>
        <dbReference type="ARBA" id="ARBA00022679"/>
    </source>
</evidence>
<dbReference type="InterPro" id="IPR050832">
    <property type="entry name" value="Bact_Acetyltransf"/>
</dbReference>
<dbReference type="PANTHER" id="PTHR43877">
    <property type="entry name" value="AMINOALKYLPHOSPHONATE N-ACETYLTRANSFERASE-RELATED-RELATED"/>
    <property type="match status" value="1"/>
</dbReference>
<dbReference type="SUPFAM" id="SSF55729">
    <property type="entry name" value="Acyl-CoA N-acyltransferases (Nat)"/>
    <property type="match status" value="1"/>
</dbReference>
<proteinExistence type="predicted"/>
<dbReference type="Pfam" id="PF00583">
    <property type="entry name" value="Acetyltransf_1"/>
    <property type="match status" value="1"/>
</dbReference>
<evidence type="ECO:0000259" key="3">
    <source>
        <dbReference type="PROSITE" id="PS51186"/>
    </source>
</evidence>
<accession>A0ABU6MM35</accession>
<keyword evidence="5" id="KW-1185">Reference proteome</keyword>
<dbReference type="InterPro" id="IPR016181">
    <property type="entry name" value="Acyl_CoA_acyltransferase"/>
</dbReference>
<sequence length="170" mass="19301">MIIRKAVLADAAGIARVHVDSWKTTYQKIVPQDYLDSLKYETREEMWLNAIPNGGIFVAEQESGRIVGFASGGKERSKKYHPEYEGELYAIYLLKECQRQGLGKLLVKAVIEHLHQNHIKSMIVMVLEGNPSKNFYESLGAKKIDLEVVDIGGEKLNELVLAWEDIRPFL</sequence>
<dbReference type="InterPro" id="IPR000182">
    <property type="entry name" value="GNAT_dom"/>
</dbReference>
<reference evidence="4 5" key="1">
    <citation type="submission" date="2023-03" db="EMBL/GenBank/DDBJ databases">
        <title>Bacillus Genome Sequencing.</title>
        <authorList>
            <person name="Dunlap C."/>
        </authorList>
    </citation>
    <scope>NUCLEOTIDE SEQUENCE [LARGE SCALE GENOMIC DNA]</scope>
    <source>
        <strain evidence="4 5">B-23453</strain>
    </source>
</reference>
<gene>
    <name evidence="4" type="ORF">P4T90_22190</name>
</gene>
<evidence type="ECO:0000256" key="2">
    <source>
        <dbReference type="ARBA" id="ARBA00023315"/>
    </source>
</evidence>